<gene>
    <name evidence="7" type="ORF">PDIGIT_LOCUS14122</name>
</gene>
<feature type="domain" description="Exosome complex component CSL4 C-terminal" evidence="5">
    <location>
        <begin position="105"/>
        <end position="134"/>
    </location>
</feature>
<dbReference type="GO" id="GO:0000176">
    <property type="term" value="C:nuclear exosome (RNase complex)"/>
    <property type="evidence" value="ECO:0007669"/>
    <property type="project" value="TreeGrafter"/>
</dbReference>
<evidence type="ECO:0000259" key="6">
    <source>
        <dbReference type="Pfam" id="PF14382"/>
    </source>
</evidence>
<dbReference type="SUPFAM" id="SSF110324">
    <property type="entry name" value="Ribosomal L27 protein-like"/>
    <property type="match status" value="1"/>
</dbReference>
<evidence type="ECO:0000313" key="7">
    <source>
        <dbReference type="EMBL" id="CAI6340935.1"/>
    </source>
</evidence>
<feature type="compositionally biased region" description="Low complexity" evidence="4">
    <location>
        <begin position="47"/>
        <end position="74"/>
    </location>
</feature>
<dbReference type="Pfam" id="PF10447">
    <property type="entry name" value="EXOSC1"/>
    <property type="match status" value="2"/>
</dbReference>
<dbReference type="InterPro" id="IPR039771">
    <property type="entry name" value="Csl4"/>
</dbReference>
<dbReference type="GO" id="GO:0005730">
    <property type="term" value="C:nucleolus"/>
    <property type="evidence" value="ECO:0007669"/>
    <property type="project" value="UniProtKB-SubCell"/>
</dbReference>
<proteinExistence type="predicted"/>
<feature type="region of interest" description="Disordered" evidence="4">
    <location>
        <begin position="47"/>
        <end position="79"/>
    </location>
</feature>
<evidence type="ECO:0000313" key="8">
    <source>
        <dbReference type="Proteomes" id="UP001152607"/>
    </source>
</evidence>
<dbReference type="InterPro" id="IPR019495">
    <property type="entry name" value="EXOSC1_C"/>
</dbReference>
<dbReference type="EMBL" id="CAOQHR010000011">
    <property type="protein sequence ID" value="CAI6340935.1"/>
    <property type="molecule type" value="Genomic_DNA"/>
</dbReference>
<dbReference type="Proteomes" id="UP001152607">
    <property type="component" value="Unassembled WGS sequence"/>
</dbReference>
<dbReference type="PANTHER" id="PTHR12686">
    <property type="entry name" value="3'-5' EXORIBONUCLEASE CSL4-RELATED"/>
    <property type="match status" value="1"/>
</dbReference>
<dbReference type="Gene3D" id="2.40.50.100">
    <property type="match status" value="1"/>
</dbReference>
<dbReference type="AlphaFoldDB" id="A0A9W4URQ7"/>
<name>A0A9W4URQ7_9PLEO</name>
<dbReference type="InterPro" id="IPR012340">
    <property type="entry name" value="NA-bd_OB-fold"/>
</dbReference>
<keyword evidence="3" id="KW-0271">Exosome</keyword>
<accession>A0A9W4URQ7</accession>
<dbReference type="FunFam" id="2.40.50.140:FF:000198">
    <property type="entry name" value="Exosome complex component CSL4"/>
    <property type="match status" value="1"/>
</dbReference>
<sequence>MSQTLPPVALPGTLLGSTTKYLPGPGTHIYESYIYSSIAGAVSSTATRAPSATKPTTTSTPTASTATTATKSKPLPLLSVSRDNGAGQDTMGILGVGSGGGDTILPEVESIVLARVTRLGQRFASVEILVVSGSVCREPFQGMIRREDVRATEKDKVKIEESFRVGDLVRGTVISLGDQSNYYLSTAQNELGVVMAKSEAGNTMYPVSWKEFVDAKTGTREKRKVAKPF</sequence>
<dbReference type="CDD" id="cd05791">
    <property type="entry name" value="S1_CSL4"/>
    <property type="match status" value="1"/>
</dbReference>
<organism evidence="7 8">
    <name type="scientific">Periconia digitata</name>
    <dbReference type="NCBI Taxonomy" id="1303443"/>
    <lineage>
        <taxon>Eukaryota</taxon>
        <taxon>Fungi</taxon>
        <taxon>Dikarya</taxon>
        <taxon>Ascomycota</taxon>
        <taxon>Pezizomycotina</taxon>
        <taxon>Dothideomycetes</taxon>
        <taxon>Pleosporomycetidae</taxon>
        <taxon>Pleosporales</taxon>
        <taxon>Massarineae</taxon>
        <taxon>Periconiaceae</taxon>
        <taxon>Periconia</taxon>
    </lineage>
</organism>
<protein>
    <recommendedName>
        <fullName evidence="9">Exosome complex component CSL4</fullName>
    </recommendedName>
</protein>
<reference evidence="7" key="1">
    <citation type="submission" date="2023-01" db="EMBL/GenBank/DDBJ databases">
        <authorList>
            <person name="Van Ghelder C."/>
            <person name="Rancurel C."/>
        </authorList>
    </citation>
    <scope>NUCLEOTIDE SEQUENCE</scope>
    <source>
        <strain evidence="7">CNCM I-4278</strain>
    </source>
</reference>
<dbReference type="GO" id="GO:0005737">
    <property type="term" value="C:cytoplasm"/>
    <property type="evidence" value="ECO:0007669"/>
    <property type="project" value="TreeGrafter"/>
</dbReference>
<dbReference type="GO" id="GO:0003723">
    <property type="term" value="F:RNA binding"/>
    <property type="evidence" value="ECO:0007669"/>
    <property type="project" value="InterPro"/>
</dbReference>
<comment type="subcellular location">
    <subcellularLocation>
        <location evidence="1">Nucleus</location>
        <location evidence="1">Nucleolus</location>
    </subcellularLocation>
</comment>
<dbReference type="Pfam" id="PF14382">
    <property type="entry name" value="ECR1_N"/>
    <property type="match status" value="1"/>
</dbReference>
<dbReference type="PANTHER" id="PTHR12686:SF8">
    <property type="entry name" value="EXOSOME COMPLEX COMPONENT CSL4"/>
    <property type="match status" value="1"/>
</dbReference>
<dbReference type="InterPro" id="IPR025721">
    <property type="entry name" value="Exosome_cplx_N_dom"/>
</dbReference>
<dbReference type="Gene3D" id="2.40.50.140">
    <property type="entry name" value="Nucleic acid-binding proteins"/>
    <property type="match status" value="1"/>
</dbReference>
<evidence type="ECO:0000259" key="5">
    <source>
        <dbReference type="Pfam" id="PF10447"/>
    </source>
</evidence>
<dbReference type="SUPFAM" id="SSF50249">
    <property type="entry name" value="Nucleic acid-binding proteins"/>
    <property type="match status" value="1"/>
</dbReference>
<evidence type="ECO:0000256" key="2">
    <source>
        <dbReference type="ARBA" id="ARBA00022490"/>
    </source>
</evidence>
<keyword evidence="2" id="KW-0963">Cytoplasm</keyword>
<dbReference type="OrthoDB" id="440760at2759"/>
<dbReference type="GO" id="GO:0006396">
    <property type="term" value="P:RNA processing"/>
    <property type="evidence" value="ECO:0007669"/>
    <property type="project" value="InterPro"/>
</dbReference>
<feature type="domain" description="Exosome complex component N-terminal" evidence="6">
    <location>
        <begin position="8"/>
        <end position="43"/>
    </location>
</feature>
<evidence type="ECO:0000256" key="3">
    <source>
        <dbReference type="ARBA" id="ARBA00022835"/>
    </source>
</evidence>
<feature type="domain" description="Exosome complex component CSL4 C-terminal" evidence="5">
    <location>
        <begin position="137"/>
        <end position="176"/>
    </location>
</feature>
<keyword evidence="8" id="KW-1185">Reference proteome</keyword>
<evidence type="ECO:0000256" key="4">
    <source>
        <dbReference type="SAM" id="MobiDB-lite"/>
    </source>
</evidence>
<comment type="caution">
    <text evidence="7">The sequence shown here is derived from an EMBL/GenBank/DDBJ whole genome shotgun (WGS) entry which is preliminary data.</text>
</comment>
<evidence type="ECO:0008006" key="9">
    <source>
        <dbReference type="Google" id="ProtNLM"/>
    </source>
</evidence>
<evidence type="ECO:0000256" key="1">
    <source>
        <dbReference type="ARBA" id="ARBA00004604"/>
    </source>
</evidence>